<evidence type="ECO:0000313" key="10">
    <source>
        <dbReference type="EMBL" id="SJZ51515.1"/>
    </source>
</evidence>
<dbReference type="Pfam" id="PF02811">
    <property type="entry name" value="PHP"/>
    <property type="match status" value="1"/>
</dbReference>
<protein>
    <recommendedName>
        <fullName evidence="3 8">Histidinol-phosphatase</fullName>
        <shortName evidence="8">HolPase</shortName>
        <ecNumber evidence="3 8">3.1.3.15</ecNumber>
    </recommendedName>
</protein>
<evidence type="ECO:0000256" key="4">
    <source>
        <dbReference type="ARBA" id="ARBA00022605"/>
    </source>
</evidence>
<organism evidence="10 11">
    <name type="scientific">Cetobacterium ceti</name>
    <dbReference type="NCBI Taxonomy" id="180163"/>
    <lineage>
        <taxon>Bacteria</taxon>
        <taxon>Fusobacteriati</taxon>
        <taxon>Fusobacteriota</taxon>
        <taxon>Fusobacteriia</taxon>
        <taxon>Fusobacteriales</taxon>
        <taxon>Fusobacteriaceae</taxon>
        <taxon>Cetobacterium</taxon>
    </lineage>
</organism>
<keyword evidence="6 8" id="KW-0368">Histidine biosynthesis</keyword>
<evidence type="ECO:0000256" key="2">
    <source>
        <dbReference type="ARBA" id="ARBA00009152"/>
    </source>
</evidence>
<reference evidence="10 11" key="1">
    <citation type="submission" date="2017-02" db="EMBL/GenBank/DDBJ databases">
        <authorList>
            <person name="Peterson S.W."/>
        </authorList>
    </citation>
    <scope>NUCLEOTIDE SEQUENCE [LARGE SCALE GENOMIC DNA]</scope>
    <source>
        <strain evidence="10 11">ATCC 700028</strain>
    </source>
</reference>
<evidence type="ECO:0000256" key="6">
    <source>
        <dbReference type="ARBA" id="ARBA00023102"/>
    </source>
</evidence>
<dbReference type="GO" id="GO:0005737">
    <property type="term" value="C:cytoplasm"/>
    <property type="evidence" value="ECO:0007669"/>
    <property type="project" value="TreeGrafter"/>
</dbReference>
<dbReference type="Gene3D" id="3.20.20.140">
    <property type="entry name" value="Metal-dependent hydrolases"/>
    <property type="match status" value="1"/>
</dbReference>
<name>A0A1T4L9T5_9FUSO</name>
<dbReference type="EMBL" id="FUWX01000006">
    <property type="protein sequence ID" value="SJZ51515.1"/>
    <property type="molecule type" value="Genomic_DNA"/>
</dbReference>
<evidence type="ECO:0000256" key="8">
    <source>
        <dbReference type="RuleBase" id="RU366003"/>
    </source>
</evidence>
<dbReference type="OrthoDB" id="9775255at2"/>
<dbReference type="PANTHER" id="PTHR21039">
    <property type="entry name" value="HISTIDINOL PHOSPHATASE-RELATED"/>
    <property type="match status" value="1"/>
</dbReference>
<dbReference type="InterPro" id="IPR010140">
    <property type="entry name" value="Histidinol_P_phosphatase_HisJ"/>
</dbReference>
<dbReference type="STRING" id="180163.SAMN02745174_00764"/>
<dbReference type="SUPFAM" id="SSF89550">
    <property type="entry name" value="PHP domain-like"/>
    <property type="match status" value="1"/>
</dbReference>
<evidence type="ECO:0000256" key="3">
    <source>
        <dbReference type="ARBA" id="ARBA00013085"/>
    </source>
</evidence>
<dbReference type="SMART" id="SM00481">
    <property type="entry name" value="POLIIIAc"/>
    <property type="match status" value="1"/>
</dbReference>
<keyword evidence="11" id="KW-1185">Reference proteome</keyword>
<feature type="domain" description="Polymerase/histidinol phosphatase N-terminal" evidence="9">
    <location>
        <begin position="4"/>
        <end position="86"/>
    </location>
</feature>
<evidence type="ECO:0000313" key="11">
    <source>
        <dbReference type="Proteomes" id="UP000191153"/>
    </source>
</evidence>
<dbReference type="PANTHER" id="PTHR21039:SF0">
    <property type="entry name" value="HISTIDINOL-PHOSPHATASE"/>
    <property type="match status" value="1"/>
</dbReference>
<evidence type="ECO:0000256" key="1">
    <source>
        <dbReference type="ARBA" id="ARBA00004970"/>
    </source>
</evidence>
<accession>A0A1T4L9T5</accession>
<comment type="pathway">
    <text evidence="1 8">Amino-acid biosynthesis; L-histidine biosynthesis; L-histidine from 5-phospho-alpha-D-ribose 1-diphosphate: step 8/9.</text>
</comment>
<proteinExistence type="inferred from homology"/>
<dbReference type="NCBIfam" id="TIGR01856">
    <property type="entry name" value="hisJ_fam"/>
    <property type="match status" value="1"/>
</dbReference>
<evidence type="ECO:0000256" key="5">
    <source>
        <dbReference type="ARBA" id="ARBA00022801"/>
    </source>
</evidence>
<comment type="catalytic activity">
    <reaction evidence="7 8">
        <text>L-histidinol phosphate + H2O = L-histidinol + phosphate</text>
        <dbReference type="Rhea" id="RHEA:14465"/>
        <dbReference type="ChEBI" id="CHEBI:15377"/>
        <dbReference type="ChEBI" id="CHEBI:43474"/>
        <dbReference type="ChEBI" id="CHEBI:57699"/>
        <dbReference type="ChEBI" id="CHEBI:57980"/>
        <dbReference type="EC" id="3.1.3.15"/>
    </reaction>
</comment>
<keyword evidence="4 8" id="KW-0028">Amino-acid biosynthesis</keyword>
<dbReference type="InterPro" id="IPR016195">
    <property type="entry name" value="Pol/histidinol_Pase-like"/>
</dbReference>
<dbReference type="InterPro" id="IPR003141">
    <property type="entry name" value="Pol/His_phosphatase_N"/>
</dbReference>
<evidence type="ECO:0000256" key="7">
    <source>
        <dbReference type="ARBA" id="ARBA00049158"/>
    </source>
</evidence>
<evidence type="ECO:0000259" key="9">
    <source>
        <dbReference type="SMART" id="SM00481"/>
    </source>
</evidence>
<keyword evidence="5 8" id="KW-0378">Hydrolase</keyword>
<dbReference type="EC" id="3.1.3.15" evidence="3 8"/>
<dbReference type="UniPathway" id="UPA00031">
    <property type="reaction ID" value="UER00013"/>
</dbReference>
<dbReference type="Proteomes" id="UP000191153">
    <property type="component" value="Unassembled WGS sequence"/>
</dbReference>
<sequence length="268" mass="31330">MLISDYHVHSEFSGDSIEKLESIIKRAKELGLQEIAITDHYDYDMKANHEDFIVDLKNYVPKILELKDMNKKELDIKLGIEFGMQGHLGDHARKILNAYPFDYVLSSVHSIETIDISLPEYFKGKTPLEAHRRYFESVLENINTYDDFSVCSHLDFVTRYGGSDYRHMDYKKNWDLIEAILKKLISMNRGIEINTSGFRYGENRFYPCEDIVKEYYRLGGEILTIGSDAHRAEHIAMDFSKVYDFLESIGVKYISSFNKREVTFKKLK</sequence>
<comment type="similarity">
    <text evidence="2 8">Belongs to the PHP hydrolase family. HisK subfamily.</text>
</comment>
<dbReference type="RefSeq" id="WP_078693303.1">
    <property type="nucleotide sequence ID" value="NZ_FUWX01000006.1"/>
</dbReference>
<dbReference type="InterPro" id="IPR004013">
    <property type="entry name" value="PHP_dom"/>
</dbReference>
<dbReference type="GO" id="GO:0004401">
    <property type="term" value="F:histidinol-phosphatase activity"/>
    <property type="evidence" value="ECO:0007669"/>
    <property type="project" value="UniProtKB-UniRule"/>
</dbReference>
<gene>
    <name evidence="10" type="ORF">SAMN02745174_00764</name>
</gene>
<dbReference type="AlphaFoldDB" id="A0A1T4L9T5"/>
<dbReference type="GO" id="GO:0000105">
    <property type="term" value="P:L-histidine biosynthetic process"/>
    <property type="evidence" value="ECO:0007669"/>
    <property type="project" value="UniProtKB-UniRule"/>
</dbReference>